<proteinExistence type="predicted"/>
<dbReference type="Proteomes" id="UP000663860">
    <property type="component" value="Unassembled WGS sequence"/>
</dbReference>
<sequence length="407" mass="45655">MTSVNFAKGKIYGVLRARVVADNGEDHSHKTDESHYNLISVDDEQSQTVEKYQINIDIQSLQSANVKCIIIDPFVNTSIPFSNIPIGFTPLQSDDNDNIALDFIRRPIFDIDLLTKSQALTANEIAIQLDNYFKTNQPNIFVFGTKYDDGHTIETNHYGLQRAIKENKPSRGIDDIHMNQIIGKDGHAYQDGALFIQKENEENSYIAFFFCFLSQFADEKSADDTIGNQRQYSVCELISFASLDIPDETNLQTQTQTTNSLFNDDCFDPFNLYNKSTSINSDINDNSFSFFEQQPPAATASMFPVDPFGMSIQPVRDTKSPLNMFSSTLTNTNNNFFVQSQSQLIPNRIVTPSPTNISIPSKPVTIKNLSINPPNKRNETVTDLLDFGEPNPPAPPPPESPKFDPYG</sequence>
<feature type="compositionally biased region" description="Pro residues" evidence="1">
    <location>
        <begin position="390"/>
        <end position="400"/>
    </location>
</feature>
<evidence type="ECO:0000313" key="3">
    <source>
        <dbReference type="Proteomes" id="UP000663860"/>
    </source>
</evidence>
<comment type="caution">
    <text evidence="2">The sequence shown here is derived from an EMBL/GenBank/DDBJ whole genome shotgun (WGS) entry which is preliminary data.</text>
</comment>
<protein>
    <submittedName>
        <fullName evidence="2">Uncharacterized protein</fullName>
    </submittedName>
</protein>
<name>A0A814IDY4_9BILA</name>
<evidence type="ECO:0000313" key="2">
    <source>
        <dbReference type="EMBL" id="CAF1023109.1"/>
    </source>
</evidence>
<dbReference type="InterPro" id="IPR019268">
    <property type="entry name" value="DUF2278"/>
</dbReference>
<feature type="region of interest" description="Disordered" evidence="1">
    <location>
        <begin position="368"/>
        <end position="407"/>
    </location>
</feature>
<dbReference type="Pfam" id="PF10042">
    <property type="entry name" value="DUF2278"/>
    <property type="match status" value="1"/>
</dbReference>
<evidence type="ECO:0000256" key="1">
    <source>
        <dbReference type="SAM" id="MobiDB-lite"/>
    </source>
</evidence>
<gene>
    <name evidence="2" type="ORF">IZO911_LOCUS18838</name>
</gene>
<dbReference type="EMBL" id="CAJNOE010000184">
    <property type="protein sequence ID" value="CAF1023109.1"/>
    <property type="molecule type" value="Genomic_DNA"/>
</dbReference>
<accession>A0A814IDY4</accession>
<organism evidence="2 3">
    <name type="scientific">Adineta steineri</name>
    <dbReference type="NCBI Taxonomy" id="433720"/>
    <lineage>
        <taxon>Eukaryota</taxon>
        <taxon>Metazoa</taxon>
        <taxon>Spiralia</taxon>
        <taxon>Gnathifera</taxon>
        <taxon>Rotifera</taxon>
        <taxon>Eurotatoria</taxon>
        <taxon>Bdelloidea</taxon>
        <taxon>Adinetida</taxon>
        <taxon>Adinetidae</taxon>
        <taxon>Adineta</taxon>
    </lineage>
</organism>
<reference evidence="2" key="1">
    <citation type="submission" date="2021-02" db="EMBL/GenBank/DDBJ databases">
        <authorList>
            <person name="Nowell W R."/>
        </authorList>
    </citation>
    <scope>NUCLEOTIDE SEQUENCE</scope>
</reference>
<dbReference type="AlphaFoldDB" id="A0A814IDY4"/>